<evidence type="ECO:0000256" key="1">
    <source>
        <dbReference type="SAM" id="MobiDB-lite"/>
    </source>
</evidence>
<dbReference type="EMBL" id="NBNE01002653">
    <property type="protein sequence ID" value="OWZ09826.1"/>
    <property type="molecule type" value="Genomic_DNA"/>
</dbReference>
<evidence type="ECO:0000313" key="3">
    <source>
        <dbReference type="Proteomes" id="UP000198211"/>
    </source>
</evidence>
<comment type="caution">
    <text evidence="2">The sequence shown here is derived from an EMBL/GenBank/DDBJ whole genome shotgun (WGS) entry which is preliminary data.</text>
</comment>
<accession>A0A225VWK2</accession>
<feature type="region of interest" description="Disordered" evidence="1">
    <location>
        <begin position="123"/>
        <end position="185"/>
    </location>
</feature>
<reference evidence="3" key="1">
    <citation type="submission" date="2017-03" db="EMBL/GenBank/DDBJ databases">
        <title>Phytopthora megakarya and P. palmivora, two closely related causual agents of cacao black pod achieved similar genome size and gene model numbers by different mechanisms.</title>
        <authorList>
            <person name="Ali S."/>
            <person name="Shao J."/>
            <person name="Larry D.J."/>
            <person name="Kronmiller B."/>
            <person name="Shen D."/>
            <person name="Strem M.D."/>
            <person name="Melnick R.L."/>
            <person name="Guiltinan M.J."/>
            <person name="Tyler B.M."/>
            <person name="Meinhardt L.W."/>
            <person name="Bailey B.A."/>
        </authorList>
    </citation>
    <scope>NUCLEOTIDE SEQUENCE [LARGE SCALE GENOMIC DNA]</scope>
    <source>
        <strain evidence="3">zdho120</strain>
    </source>
</reference>
<proteinExistence type="predicted"/>
<sequence length="311" mass="35376">MQEFFLLELYHRLREQAKNATDKGRKASAWNSLVAQRNASDVASSRESKVNRLMHTYDLYKSIMNLSGVDIDDNKPTLDDDVSEELIKSKDKSLLKKIREFGFPHVTVYSLIARTGNNVGSSSIEVGASSTTAPTTSTAAKTTAPATRNPSSHQQRDEKVNRIRGGDSKSHRSKKKAMTSEDSNMDDMMRTLKLYIKMKIMDLKVHRSSADSDTHHPDQQLGDGGLESHRIRSTGDKQQETKEGYNSAFFPTMTKENRRTSRWRKTVRYFHVAIERAPEARTFNYRKHPPMHARIYLVSVYFSFVSLAHAT</sequence>
<name>A0A225VWK2_9STRA</name>
<keyword evidence="3" id="KW-1185">Reference proteome</keyword>
<gene>
    <name evidence="2" type="ORF">PHMEG_00017410</name>
</gene>
<feature type="compositionally biased region" description="Low complexity" evidence="1">
    <location>
        <begin position="128"/>
        <end position="147"/>
    </location>
</feature>
<feature type="compositionally biased region" description="Basic and acidic residues" evidence="1">
    <location>
        <begin position="154"/>
        <end position="170"/>
    </location>
</feature>
<dbReference type="Proteomes" id="UP000198211">
    <property type="component" value="Unassembled WGS sequence"/>
</dbReference>
<protein>
    <submittedName>
        <fullName evidence="2">Uncharacterized protein</fullName>
    </submittedName>
</protein>
<feature type="compositionally biased region" description="Basic and acidic residues" evidence="1">
    <location>
        <begin position="207"/>
        <end position="218"/>
    </location>
</feature>
<dbReference type="AlphaFoldDB" id="A0A225VWK2"/>
<evidence type="ECO:0000313" key="2">
    <source>
        <dbReference type="EMBL" id="OWZ09826.1"/>
    </source>
</evidence>
<feature type="region of interest" description="Disordered" evidence="1">
    <location>
        <begin position="207"/>
        <end position="245"/>
    </location>
</feature>
<feature type="compositionally biased region" description="Basic and acidic residues" evidence="1">
    <location>
        <begin position="226"/>
        <end position="243"/>
    </location>
</feature>
<organism evidence="2 3">
    <name type="scientific">Phytophthora megakarya</name>
    <dbReference type="NCBI Taxonomy" id="4795"/>
    <lineage>
        <taxon>Eukaryota</taxon>
        <taxon>Sar</taxon>
        <taxon>Stramenopiles</taxon>
        <taxon>Oomycota</taxon>
        <taxon>Peronosporomycetes</taxon>
        <taxon>Peronosporales</taxon>
        <taxon>Peronosporaceae</taxon>
        <taxon>Phytophthora</taxon>
    </lineage>
</organism>